<dbReference type="SUPFAM" id="SSF53067">
    <property type="entry name" value="Actin-like ATPase domain"/>
    <property type="match status" value="1"/>
</dbReference>
<dbReference type="PANTHER" id="PTHR47690">
    <property type="entry name" value="GLUCOKINASE"/>
    <property type="match status" value="1"/>
</dbReference>
<dbReference type="GO" id="GO:0005524">
    <property type="term" value="F:ATP binding"/>
    <property type="evidence" value="ECO:0007669"/>
    <property type="project" value="UniProtKB-UniRule"/>
</dbReference>
<keyword evidence="3" id="KW-0324">Glycolysis</keyword>
<evidence type="ECO:0000256" key="4">
    <source>
        <dbReference type="RuleBase" id="RU004046"/>
    </source>
</evidence>
<evidence type="ECO:0000313" key="6">
    <source>
        <dbReference type="Proteomes" id="UP000238823"/>
    </source>
</evidence>
<dbReference type="InterPro" id="IPR050201">
    <property type="entry name" value="Bacterial_glucokinase"/>
</dbReference>
<keyword evidence="3" id="KW-0067">ATP-binding</keyword>
<evidence type="ECO:0000313" key="5">
    <source>
        <dbReference type="EMBL" id="PRP98586.1"/>
    </source>
</evidence>
<dbReference type="EC" id="2.7.1.2" evidence="3"/>
<name>A0A2S9Y0G5_9BACT</name>
<evidence type="ECO:0000256" key="2">
    <source>
        <dbReference type="ARBA" id="ARBA00022777"/>
    </source>
</evidence>
<organism evidence="5 6">
    <name type="scientific">Enhygromyxa salina</name>
    <dbReference type="NCBI Taxonomy" id="215803"/>
    <lineage>
        <taxon>Bacteria</taxon>
        <taxon>Pseudomonadati</taxon>
        <taxon>Myxococcota</taxon>
        <taxon>Polyangia</taxon>
        <taxon>Nannocystales</taxon>
        <taxon>Nannocystaceae</taxon>
        <taxon>Enhygromyxa</taxon>
    </lineage>
</organism>
<sequence length="322" mass="33682">MEIVTADIGGTHARFAIATVESGRVVALSEPVKMVTSDHASLQIAWQAFGTGLGRALPRAAAIAIAAPVRGDLIKLTNNPWIVRPALIPDKLAVDTHVLINDFEAVAHAVGAVAETDFVRITGPDVPLPDTGMISVIGPGTGLGVAALLRTASRVHVLATEGGHSDFAPLDSIEDRILAHLRAQHTRVSVERVVAGPGLRAIWEVLAAMEGRDVPRGDNKALWTMALTGEDSIAAAALDRFCLALGSVAGDIALTHGPGPVVLAGGLGQRLANHLPKSGFAERFVSKGRHRSLMESLPVKLITHPEPGLFGAAAAYAQEFTR</sequence>
<gene>
    <name evidence="3 5" type="primary">glk</name>
    <name evidence="5" type="ORF">ENSA7_65290</name>
</gene>
<dbReference type="OrthoDB" id="257751at2"/>
<dbReference type="RefSeq" id="WP_106093358.1">
    <property type="nucleotide sequence ID" value="NZ_PVNL01000124.1"/>
</dbReference>
<dbReference type="PANTHER" id="PTHR47690:SF1">
    <property type="entry name" value="GLUCOKINASE"/>
    <property type="match status" value="1"/>
</dbReference>
<dbReference type="Gene3D" id="3.40.367.20">
    <property type="match status" value="1"/>
</dbReference>
<dbReference type="InterPro" id="IPR043129">
    <property type="entry name" value="ATPase_NBD"/>
</dbReference>
<keyword evidence="3" id="KW-0547">Nucleotide-binding</keyword>
<accession>A0A2S9Y0G5</accession>
<evidence type="ECO:0000256" key="1">
    <source>
        <dbReference type="ARBA" id="ARBA00022679"/>
    </source>
</evidence>
<comment type="caution">
    <text evidence="5">The sequence shown here is derived from an EMBL/GenBank/DDBJ whole genome shotgun (WGS) entry which is preliminary data.</text>
</comment>
<dbReference type="AlphaFoldDB" id="A0A2S9Y0G5"/>
<dbReference type="Pfam" id="PF02685">
    <property type="entry name" value="Glucokinase"/>
    <property type="match status" value="1"/>
</dbReference>
<dbReference type="GO" id="GO:0005829">
    <property type="term" value="C:cytosol"/>
    <property type="evidence" value="ECO:0007669"/>
    <property type="project" value="TreeGrafter"/>
</dbReference>
<comment type="similarity">
    <text evidence="3 4">Belongs to the bacterial glucokinase family.</text>
</comment>
<dbReference type="GO" id="GO:0004340">
    <property type="term" value="F:glucokinase activity"/>
    <property type="evidence" value="ECO:0007669"/>
    <property type="project" value="UniProtKB-UniRule"/>
</dbReference>
<feature type="binding site" evidence="3">
    <location>
        <begin position="6"/>
        <end position="11"/>
    </location>
    <ligand>
        <name>ATP</name>
        <dbReference type="ChEBI" id="CHEBI:30616"/>
    </ligand>
</feature>
<keyword evidence="3" id="KW-0963">Cytoplasm</keyword>
<dbReference type="HAMAP" id="MF_00524">
    <property type="entry name" value="Glucokinase"/>
    <property type="match status" value="1"/>
</dbReference>
<dbReference type="Gene3D" id="3.30.420.40">
    <property type="match status" value="1"/>
</dbReference>
<dbReference type="GO" id="GO:0006096">
    <property type="term" value="P:glycolytic process"/>
    <property type="evidence" value="ECO:0007669"/>
    <property type="project" value="UniProtKB-UniRule"/>
</dbReference>
<evidence type="ECO:0000256" key="3">
    <source>
        <dbReference type="HAMAP-Rule" id="MF_00524"/>
    </source>
</evidence>
<keyword evidence="2 3" id="KW-0418">Kinase</keyword>
<comment type="catalytic activity">
    <reaction evidence="3">
        <text>D-glucose + ATP = D-glucose 6-phosphate + ADP + H(+)</text>
        <dbReference type="Rhea" id="RHEA:17825"/>
        <dbReference type="ChEBI" id="CHEBI:4167"/>
        <dbReference type="ChEBI" id="CHEBI:15378"/>
        <dbReference type="ChEBI" id="CHEBI:30616"/>
        <dbReference type="ChEBI" id="CHEBI:61548"/>
        <dbReference type="ChEBI" id="CHEBI:456216"/>
        <dbReference type="EC" id="2.7.1.2"/>
    </reaction>
</comment>
<protein>
    <recommendedName>
        <fullName evidence="3">Glucokinase</fullName>
        <ecNumber evidence="3">2.7.1.2</ecNumber>
    </recommendedName>
    <alternativeName>
        <fullName evidence="3">Glucose kinase</fullName>
    </alternativeName>
</protein>
<dbReference type="CDD" id="cd24008">
    <property type="entry name" value="ASKHA_NBD_GLK"/>
    <property type="match status" value="1"/>
</dbReference>
<proteinExistence type="inferred from homology"/>
<dbReference type="EMBL" id="PVNL01000124">
    <property type="protein sequence ID" value="PRP98586.1"/>
    <property type="molecule type" value="Genomic_DNA"/>
</dbReference>
<dbReference type="Proteomes" id="UP000238823">
    <property type="component" value="Unassembled WGS sequence"/>
</dbReference>
<keyword evidence="1 3" id="KW-0808">Transferase</keyword>
<dbReference type="InterPro" id="IPR003836">
    <property type="entry name" value="Glucokinase"/>
</dbReference>
<dbReference type="GO" id="GO:0005536">
    <property type="term" value="F:D-glucose binding"/>
    <property type="evidence" value="ECO:0007669"/>
    <property type="project" value="InterPro"/>
</dbReference>
<comment type="subcellular location">
    <subcellularLocation>
        <location evidence="3">Cytoplasm</location>
    </subcellularLocation>
</comment>
<reference evidence="5 6" key="1">
    <citation type="submission" date="2018-03" db="EMBL/GenBank/DDBJ databases">
        <title>Draft Genome Sequences of the Obligatory Marine Myxobacteria Enhygromyxa salina SWB007.</title>
        <authorList>
            <person name="Poehlein A."/>
            <person name="Moghaddam J.A."/>
            <person name="Harms H."/>
            <person name="Alanjari M."/>
            <person name="Koenig G.M."/>
            <person name="Daniel R."/>
            <person name="Schaeberle T.F."/>
        </authorList>
    </citation>
    <scope>NUCLEOTIDE SEQUENCE [LARGE SCALE GENOMIC DNA]</scope>
    <source>
        <strain evidence="5 6">SWB007</strain>
    </source>
</reference>
<dbReference type="NCBIfam" id="TIGR00749">
    <property type="entry name" value="glk"/>
    <property type="match status" value="1"/>
</dbReference>